<gene>
    <name evidence="2" type="ORF">EVB02_01930</name>
</gene>
<feature type="transmembrane region" description="Helical" evidence="1">
    <location>
        <begin position="20"/>
        <end position="41"/>
    </location>
</feature>
<accession>A0A520LMH0</accession>
<feature type="transmembrane region" description="Helical" evidence="1">
    <location>
        <begin position="216"/>
        <end position="236"/>
    </location>
</feature>
<comment type="caution">
    <text evidence="2">The sequence shown here is derived from an EMBL/GenBank/DDBJ whole genome shotgun (WGS) entry which is preliminary data.</text>
</comment>
<feature type="transmembrane region" description="Helical" evidence="1">
    <location>
        <begin position="53"/>
        <end position="70"/>
    </location>
</feature>
<keyword evidence="1" id="KW-1133">Transmembrane helix</keyword>
<dbReference type="NCBIfam" id="TIGR02206">
    <property type="entry name" value="intg_mem_TP0381"/>
    <property type="match status" value="1"/>
</dbReference>
<name>A0A520LMH0_9GAMM</name>
<dbReference type="Pfam" id="PF14808">
    <property type="entry name" value="TMEM164"/>
    <property type="match status" value="1"/>
</dbReference>
<reference evidence="2 3" key="1">
    <citation type="submission" date="2019-02" db="EMBL/GenBank/DDBJ databases">
        <title>Prokaryotic population dynamics and viral predation in marine succession experiment using metagenomics: the confinement effect.</title>
        <authorList>
            <person name="Haro-Moreno J.M."/>
            <person name="Rodriguez-Valera F."/>
            <person name="Lopez-Perez M."/>
        </authorList>
    </citation>
    <scope>NUCLEOTIDE SEQUENCE [LARGE SCALE GENOMIC DNA]</scope>
    <source>
        <strain evidence="2">MED-G169</strain>
    </source>
</reference>
<organism evidence="2 3">
    <name type="scientific">SAR92 clade bacterium</name>
    <dbReference type="NCBI Taxonomy" id="2315479"/>
    <lineage>
        <taxon>Bacteria</taxon>
        <taxon>Pseudomonadati</taxon>
        <taxon>Pseudomonadota</taxon>
        <taxon>Gammaproteobacteria</taxon>
        <taxon>Cellvibrionales</taxon>
        <taxon>Porticoccaceae</taxon>
        <taxon>SAR92 clade</taxon>
    </lineage>
</organism>
<dbReference type="Proteomes" id="UP000318148">
    <property type="component" value="Unassembled WGS sequence"/>
</dbReference>
<dbReference type="InterPro" id="IPR011737">
    <property type="entry name" value="CHP02206_TP0381"/>
</dbReference>
<protein>
    <submittedName>
        <fullName evidence="2">TIGR02206 family membrane protein</fullName>
    </submittedName>
</protein>
<keyword evidence="1" id="KW-0812">Transmembrane</keyword>
<evidence type="ECO:0000313" key="3">
    <source>
        <dbReference type="Proteomes" id="UP000318148"/>
    </source>
</evidence>
<feature type="transmembrane region" description="Helical" evidence="1">
    <location>
        <begin position="140"/>
        <end position="158"/>
    </location>
</feature>
<evidence type="ECO:0000313" key="2">
    <source>
        <dbReference type="EMBL" id="RZO07119.1"/>
    </source>
</evidence>
<feature type="transmembrane region" description="Helical" evidence="1">
    <location>
        <begin position="107"/>
        <end position="128"/>
    </location>
</feature>
<feature type="transmembrane region" description="Helical" evidence="1">
    <location>
        <begin position="82"/>
        <end position="100"/>
    </location>
</feature>
<dbReference type="AlphaFoldDB" id="A0A520LMH0"/>
<sequence length="245" mass="28153">MFLWSYVNLSASTPFEIISLIHFVCLFVCLFIIIYVPQIFVGAKNSVIEKLKLTLIVLIFTFQIFELYKTTVLFQEPWQNALPIHMCDFSALSVVIYFLTGKRFFFNFAYFWGIAGAGMALITPDVIYAFPSVDYLANQYGHTLIILGVSIGLTLFGERPHSRDILIIFGFTLLLLIPIYLVNHILHPLGNYWYTFEKPIGNNIIVLLLPDAPYHMIPLIPLAFAFMLLTYAPLYFKDRKNNQAN</sequence>
<evidence type="ECO:0000256" key="1">
    <source>
        <dbReference type="SAM" id="Phobius"/>
    </source>
</evidence>
<proteinExistence type="predicted"/>
<feature type="transmembrane region" description="Helical" evidence="1">
    <location>
        <begin position="165"/>
        <end position="186"/>
    </location>
</feature>
<keyword evidence="1" id="KW-0472">Membrane</keyword>
<dbReference type="EMBL" id="SHBO01000016">
    <property type="protein sequence ID" value="RZO07119.1"/>
    <property type="molecule type" value="Genomic_DNA"/>
</dbReference>